<dbReference type="PROSITE" id="PS51257">
    <property type="entry name" value="PROKAR_LIPOPROTEIN"/>
    <property type="match status" value="1"/>
</dbReference>
<dbReference type="Proteomes" id="UP000502549">
    <property type="component" value="Chromosome"/>
</dbReference>
<organism evidence="1 2">
    <name type="scientific">Pseudomonas multiresinivorans</name>
    <dbReference type="NCBI Taxonomy" id="95301"/>
    <lineage>
        <taxon>Bacteria</taxon>
        <taxon>Pseudomonadati</taxon>
        <taxon>Pseudomonadota</taxon>
        <taxon>Gammaproteobacteria</taxon>
        <taxon>Pseudomonadales</taxon>
        <taxon>Pseudomonadaceae</taxon>
        <taxon>Pseudomonas</taxon>
    </lineage>
</organism>
<evidence type="ECO:0000313" key="1">
    <source>
        <dbReference type="EMBL" id="QJP11195.1"/>
    </source>
</evidence>
<accession>A0A7Z3GTF6</accession>
<sequence length="125" mass="13783">MPLLRREWLLILPGLLLGGACLAGDPLIESQRSTATTHGLYEIDQAARAFIASENARLRANWTVADPNPKILVARCTVPLDSRWGEIRLFAPDGRELARKVVEVVCTKPVSGEIWTITLRVSHAT</sequence>
<evidence type="ECO:0000313" key="2">
    <source>
        <dbReference type="Proteomes" id="UP000502549"/>
    </source>
</evidence>
<keyword evidence="2" id="KW-1185">Reference proteome</keyword>
<name>A0A7Z3GTF6_9PSED</name>
<protein>
    <submittedName>
        <fullName evidence="1">Uncharacterized protein</fullName>
    </submittedName>
</protein>
<dbReference type="RefSeq" id="WP_169941383.1">
    <property type="nucleotide sequence ID" value="NZ_CP048833.1"/>
</dbReference>
<dbReference type="EMBL" id="CP048833">
    <property type="protein sequence ID" value="QJP11195.1"/>
    <property type="molecule type" value="Genomic_DNA"/>
</dbReference>
<dbReference type="AlphaFoldDB" id="A0A7Z3GTF6"/>
<gene>
    <name evidence="1" type="ORF">G4G71_26125</name>
</gene>
<dbReference type="KEGG" id="pmui:G4G71_26125"/>
<proteinExistence type="predicted"/>
<reference evidence="1 2" key="1">
    <citation type="submission" date="2020-02" db="EMBL/GenBank/DDBJ databases">
        <title>Complete genome sequence of Pseudomonas multiresinivorans ORNL1.</title>
        <authorList>
            <person name="Podar M."/>
        </authorList>
    </citation>
    <scope>NUCLEOTIDE SEQUENCE [LARGE SCALE GENOMIC DNA]</scope>
    <source>
        <strain evidence="2">populi</strain>
    </source>
</reference>